<dbReference type="InterPro" id="IPR051534">
    <property type="entry name" value="CBASS_pafABC_assoc_protein"/>
</dbReference>
<evidence type="ECO:0000313" key="3">
    <source>
        <dbReference type="EMBL" id="EIC31193.1"/>
    </source>
</evidence>
<dbReference type="RefSeq" id="WP_005374374.1">
    <property type="nucleotide sequence ID" value="NZ_CM001475.1"/>
</dbReference>
<evidence type="ECO:0000259" key="1">
    <source>
        <dbReference type="Pfam" id="PF13280"/>
    </source>
</evidence>
<dbReference type="Proteomes" id="UP000005090">
    <property type="component" value="Chromosome"/>
</dbReference>
<dbReference type="PANTHER" id="PTHR34580">
    <property type="match status" value="1"/>
</dbReference>
<dbReference type="Pfam" id="PF25583">
    <property type="entry name" value="WCX"/>
    <property type="match status" value="1"/>
</dbReference>
<organism evidence="3 4">
    <name type="scientific">Methylomicrobium album BG8</name>
    <dbReference type="NCBI Taxonomy" id="686340"/>
    <lineage>
        <taxon>Bacteria</taxon>
        <taxon>Pseudomonadati</taxon>
        <taxon>Pseudomonadota</taxon>
        <taxon>Gammaproteobacteria</taxon>
        <taxon>Methylococcales</taxon>
        <taxon>Methylococcaceae</taxon>
        <taxon>Methylomicrobium</taxon>
    </lineage>
</organism>
<dbReference type="PROSITE" id="PS52050">
    <property type="entry name" value="WYL"/>
    <property type="match status" value="1"/>
</dbReference>
<evidence type="ECO:0000259" key="2">
    <source>
        <dbReference type="Pfam" id="PF25583"/>
    </source>
</evidence>
<gene>
    <name evidence="3" type="ORF">Metal_3545</name>
</gene>
<dbReference type="PANTHER" id="PTHR34580:SF1">
    <property type="entry name" value="PROTEIN PAFC"/>
    <property type="match status" value="1"/>
</dbReference>
<sequence>MSANHDHDTLVIRLAQILIRLNEGQALDPKALADEFQVHPRTIQRDLNERFAYLPLKKDGNVYRLENYYLGKLTISDIRQFAAIAGIKGLFPSLDNGFLKSILDVAVSQAYLVKGHRYEDTKNFDHLFSPLETAILKHHRITFTFSEKPRRDVAPYRLLNHKGIWYLAAVDDDKLKSFRLSGISGFAASEQTFIPDTAIQQRVADEDSIWFTASKREVVLKIDAAIAHYFQRRQVLPDQQIDKTLENGSLIVSTRIGHEMQVLPIVRYWIPHIRIISPEDLRQGVNQSLSDYLQSEGTLSTNKASSILTN</sequence>
<dbReference type="InterPro" id="IPR026881">
    <property type="entry name" value="WYL_dom"/>
</dbReference>
<dbReference type="InterPro" id="IPR057727">
    <property type="entry name" value="WCX_dom"/>
</dbReference>
<dbReference type="AlphaFoldDB" id="H8GGB3"/>
<dbReference type="EMBL" id="CM001475">
    <property type="protein sequence ID" value="EIC31193.1"/>
    <property type="molecule type" value="Genomic_DNA"/>
</dbReference>
<keyword evidence="4" id="KW-1185">Reference proteome</keyword>
<dbReference type="eggNOG" id="COG2378">
    <property type="taxonomic scope" value="Bacteria"/>
</dbReference>
<reference evidence="3 4" key="1">
    <citation type="journal article" date="2013" name="Genome Announc.">
        <title>Genome Sequence of the Obligate Gammaproteobacterial Methanotroph Methylomicrobium album Strain BG8.</title>
        <authorList>
            <person name="Kits K.D."/>
            <person name="Kalyuzhnaya M.G."/>
            <person name="Klotz M.G."/>
            <person name="Jetten M.S."/>
            <person name="Op den Camp H.J."/>
            <person name="Vuilleumier S."/>
            <person name="Bringel F."/>
            <person name="Dispirito A.A."/>
            <person name="Murrell J.C."/>
            <person name="Bruce D."/>
            <person name="Cheng J.F."/>
            <person name="Copeland A."/>
            <person name="Goodwin L."/>
            <person name="Hauser L."/>
            <person name="Lajus A."/>
            <person name="Land M.L."/>
            <person name="Lapidus A."/>
            <person name="Lucas S."/>
            <person name="Medigue C."/>
            <person name="Pitluck S."/>
            <person name="Woyke T."/>
            <person name="Zeytun A."/>
            <person name="Stein L.Y."/>
        </authorList>
    </citation>
    <scope>NUCLEOTIDE SEQUENCE [LARGE SCALE GENOMIC DNA]</scope>
    <source>
        <strain evidence="3 4">BG8</strain>
    </source>
</reference>
<dbReference type="STRING" id="686340.Metal_3545"/>
<protein>
    <submittedName>
        <fullName evidence="3">Uncharacterized protein</fullName>
    </submittedName>
</protein>
<feature type="domain" description="WCX" evidence="2">
    <location>
        <begin position="216"/>
        <end position="291"/>
    </location>
</feature>
<dbReference type="Pfam" id="PF13280">
    <property type="entry name" value="WYL"/>
    <property type="match status" value="1"/>
</dbReference>
<proteinExistence type="predicted"/>
<evidence type="ECO:0000313" key="4">
    <source>
        <dbReference type="Proteomes" id="UP000005090"/>
    </source>
</evidence>
<feature type="domain" description="WYL" evidence="1">
    <location>
        <begin position="127"/>
        <end position="184"/>
    </location>
</feature>
<name>H8GGB3_METAL</name>
<accession>H8GGB3</accession>
<dbReference type="HOGENOM" id="CLU_041141_10_0_6"/>